<gene>
    <name evidence="10" type="ORF">EB796_011702</name>
</gene>
<dbReference type="AlphaFoldDB" id="A0A7J7JXC6"/>
<evidence type="ECO:0000313" key="10">
    <source>
        <dbReference type="EMBL" id="KAF6029988.1"/>
    </source>
</evidence>
<proteinExistence type="inferred from homology"/>
<keyword evidence="9" id="KW-0119">Carbohydrate metabolism</keyword>
<evidence type="ECO:0000256" key="9">
    <source>
        <dbReference type="RuleBase" id="RU364020"/>
    </source>
</evidence>
<keyword evidence="8 9" id="KW-0325">Glycoprotein</keyword>
<name>A0A7J7JXC6_BUGNE</name>
<comment type="subcellular location">
    <subcellularLocation>
        <location evidence="1 9">Golgi apparatus membrane</location>
        <topology evidence="1 9">Single-pass type II membrane protein</topology>
    </subcellularLocation>
</comment>
<keyword evidence="4 9" id="KW-0812">Transmembrane</keyword>
<dbReference type="InterPro" id="IPR027417">
    <property type="entry name" value="P-loop_NTPase"/>
</dbReference>
<evidence type="ECO:0000256" key="3">
    <source>
        <dbReference type="ARBA" id="ARBA00022679"/>
    </source>
</evidence>
<dbReference type="EC" id="2.8.2.-" evidence="9"/>
<dbReference type="GO" id="GO:0000139">
    <property type="term" value="C:Golgi membrane"/>
    <property type="evidence" value="ECO:0007669"/>
    <property type="project" value="UniProtKB-SubCell"/>
</dbReference>
<accession>A0A7J7JXC6</accession>
<dbReference type="InterPro" id="IPR005331">
    <property type="entry name" value="Sulfotransferase"/>
</dbReference>
<dbReference type="GO" id="GO:0008146">
    <property type="term" value="F:sulfotransferase activity"/>
    <property type="evidence" value="ECO:0007669"/>
    <property type="project" value="InterPro"/>
</dbReference>
<dbReference type="PANTHER" id="PTHR12137:SF54">
    <property type="entry name" value="CARBOHYDRATE SULFOTRANSFERASE"/>
    <property type="match status" value="1"/>
</dbReference>
<dbReference type="SUPFAM" id="SSF52540">
    <property type="entry name" value="P-loop containing nucleoside triphosphate hydrolases"/>
    <property type="match status" value="1"/>
</dbReference>
<keyword evidence="3 9" id="KW-0808">Transferase</keyword>
<organism evidence="10 11">
    <name type="scientific">Bugula neritina</name>
    <name type="common">Brown bryozoan</name>
    <name type="synonym">Sertularia neritina</name>
    <dbReference type="NCBI Taxonomy" id="10212"/>
    <lineage>
        <taxon>Eukaryota</taxon>
        <taxon>Metazoa</taxon>
        <taxon>Spiralia</taxon>
        <taxon>Lophotrochozoa</taxon>
        <taxon>Bryozoa</taxon>
        <taxon>Gymnolaemata</taxon>
        <taxon>Cheilostomatida</taxon>
        <taxon>Flustrina</taxon>
        <taxon>Buguloidea</taxon>
        <taxon>Bugulidae</taxon>
        <taxon>Bugula</taxon>
    </lineage>
</organism>
<keyword evidence="7 9" id="KW-0472">Membrane</keyword>
<reference evidence="10" key="1">
    <citation type="submission" date="2020-06" db="EMBL/GenBank/DDBJ databases">
        <title>Draft genome of Bugula neritina, a colonial animal packing powerful symbionts and potential medicines.</title>
        <authorList>
            <person name="Rayko M."/>
        </authorList>
    </citation>
    <scope>NUCLEOTIDE SEQUENCE [LARGE SCALE GENOMIC DNA]</scope>
    <source>
        <strain evidence="10">Kwan_BN1</strain>
    </source>
</reference>
<evidence type="ECO:0000256" key="8">
    <source>
        <dbReference type="ARBA" id="ARBA00023180"/>
    </source>
</evidence>
<keyword evidence="9" id="KW-0735">Signal-anchor</keyword>
<evidence type="ECO:0000256" key="2">
    <source>
        <dbReference type="ARBA" id="ARBA00006339"/>
    </source>
</evidence>
<dbReference type="EMBL" id="VXIV02001768">
    <property type="protein sequence ID" value="KAF6029988.1"/>
    <property type="molecule type" value="Genomic_DNA"/>
</dbReference>
<keyword evidence="11" id="KW-1185">Reference proteome</keyword>
<evidence type="ECO:0000256" key="7">
    <source>
        <dbReference type="ARBA" id="ARBA00023136"/>
    </source>
</evidence>
<protein>
    <recommendedName>
        <fullName evidence="9">Carbohydrate sulfotransferase</fullName>
        <ecNumber evidence="9">2.8.2.-</ecNumber>
    </recommendedName>
</protein>
<comment type="similarity">
    <text evidence="2 9">Belongs to the sulfotransferase 2 family.</text>
</comment>
<evidence type="ECO:0000256" key="4">
    <source>
        <dbReference type="ARBA" id="ARBA00022692"/>
    </source>
</evidence>
<sequence>MRCTLLRVLNFITLFALTNILVYSLIFSLRERHEVKVIQGKERRNELQTTVRSQQLNSTIKRLDLNQESVYNAYTALRTRANFVKEQCKNRWGWGTPYELVGFEKKKGVDGIERLQERFTVIRDPWDRLVSAYINKALDKRFSYMFHLPCEWLKNGMPPLSFPQFVTCILSRARTAGEQLSSPKASLLLNEHWQPLHTIALPCVTNYTLIADFSHFKEDTEALLKTLKLNATLTHRNASKNKHTLSHYYNQLNDSMINDLAELYRYDFLLFGYDPTPPNRRQQE</sequence>
<keyword evidence="6 9" id="KW-0333">Golgi apparatus</keyword>
<feature type="transmembrane region" description="Helical" evidence="9">
    <location>
        <begin position="6"/>
        <end position="26"/>
    </location>
</feature>
<dbReference type="InterPro" id="IPR018011">
    <property type="entry name" value="Carb_sulfotrans_8-10"/>
</dbReference>
<dbReference type="Pfam" id="PF03567">
    <property type="entry name" value="Sulfotransfer_2"/>
    <property type="match status" value="1"/>
</dbReference>
<dbReference type="GO" id="GO:0016051">
    <property type="term" value="P:carbohydrate biosynthetic process"/>
    <property type="evidence" value="ECO:0007669"/>
    <property type="project" value="InterPro"/>
</dbReference>
<evidence type="ECO:0000256" key="6">
    <source>
        <dbReference type="ARBA" id="ARBA00023034"/>
    </source>
</evidence>
<evidence type="ECO:0000256" key="5">
    <source>
        <dbReference type="ARBA" id="ARBA00022989"/>
    </source>
</evidence>
<comment type="caution">
    <text evidence="10">The sequence shown here is derived from an EMBL/GenBank/DDBJ whole genome shotgun (WGS) entry which is preliminary data.</text>
</comment>
<evidence type="ECO:0000256" key="1">
    <source>
        <dbReference type="ARBA" id="ARBA00004323"/>
    </source>
</evidence>
<evidence type="ECO:0000313" key="11">
    <source>
        <dbReference type="Proteomes" id="UP000593567"/>
    </source>
</evidence>
<keyword evidence="5 9" id="KW-1133">Transmembrane helix</keyword>
<dbReference type="OrthoDB" id="6117100at2759"/>
<dbReference type="PANTHER" id="PTHR12137">
    <property type="entry name" value="CARBOHYDRATE SULFOTRANSFERASE"/>
    <property type="match status" value="1"/>
</dbReference>
<dbReference type="Proteomes" id="UP000593567">
    <property type="component" value="Unassembled WGS sequence"/>
</dbReference>